<accession>A0A8S1HXS2</accession>
<dbReference type="AlphaFoldDB" id="A0A8S1HXS2"/>
<proteinExistence type="predicted"/>
<name>A0A8S1HXS2_9PELO</name>
<sequence>MNCDFASLVLAAAAPYGSNGPIDATTLLQSLNTLTGLPYPATTPGSAPSTSSTVLPVNMWQSNHPLNIANSQVAIQQLQALLNFQQLHNQGLLNSVAAADPTNLLSGERKTCLASSFAHPSILFFFIADIS</sequence>
<comment type="caution">
    <text evidence="1">The sequence shown here is derived from an EMBL/GenBank/DDBJ whole genome shotgun (WGS) entry which is preliminary data.</text>
</comment>
<organism evidence="1 2">
    <name type="scientific">Caenorhabditis auriculariae</name>
    <dbReference type="NCBI Taxonomy" id="2777116"/>
    <lineage>
        <taxon>Eukaryota</taxon>
        <taxon>Metazoa</taxon>
        <taxon>Ecdysozoa</taxon>
        <taxon>Nematoda</taxon>
        <taxon>Chromadorea</taxon>
        <taxon>Rhabditida</taxon>
        <taxon>Rhabditina</taxon>
        <taxon>Rhabditomorpha</taxon>
        <taxon>Rhabditoidea</taxon>
        <taxon>Rhabditidae</taxon>
        <taxon>Peloderinae</taxon>
        <taxon>Caenorhabditis</taxon>
    </lineage>
</organism>
<dbReference type="EMBL" id="CAJGYM010000108">
    <property type="protein sequence ID" value="CAD6197882.1"/>
    <property type="molecule type" value="Genomic_DNA"/>
</dbReference>
<evidence type="ECO:0000313" key="1">
    <source>
        <dbReference type="EMBL" id="CAD6197882.1"/>
    </source>
</evidence>
<gene>
    <name evidence="1" type="ORF">CAUJ_LOCUS13789</name>
</gene>
<evidence type="ECO:0000313" key="2">
    <source>
        <dbReference type="Proteomes" id="UP000835052"/>
    </source>
</evidence>
<protein>
    <submittedName>
        <fullName evidence="1">Uncharacterized protein</fullName>
    </submittedName>
</protein>
<keyword evidence="2" id="KW-1185">Reference proteome</keyword>
<reference evidence="1" key="1">
    <citation type="submission" date="2020-10" db="EMBL/GenBank/DDBJ databases">
        <authorList>
            <person name="Kikuchi T."/>
        </authorList>
    </citation>
    <scope>NUCLEOTIDE SEQUENCE</scope>
    <source>
        <strain evidence="1">NKZ352</strain>
    </source>
</reference>
<dbReference type="Proteomes" id="UP000835052">
    <property type="component" value="Unassembled WGS sequence"/>
</dbReference>